<organism evidence="1 2">
    <name type="scientific">Nephila pilipes</name>
    <name type="common">Giant wood spider</name>
    <name type="synonym">Nephila maculata</name>
    <dbReference type="NCBI Taxonomy" id="299642"/>
    <lineage>
        <taxon>Eukaryota</taxon>
        <taxon>Metazoa</taxon>
        <taxon>Ecdysozoa</taxon>
        <taxon>Arthropoda</taxon>
        <taxon>Chelicerata</taxon>
        <taxon>Arachnida</taxon>
        <taxon>Araneae</taxon>
        <taxon>Araneomorphae</taxon>
        <taxon>Entelegynae</taxon>
        <taxon>Araneoidea</taxon>
        <taxon>Nephilidae</taxon>
        <taxon>Nephila</taxon>
    </lineage>
</organism>
<dbReference type="Proteomes" id="UP000887013">
    <property type="component" value="Unassembled WGS sequence"/>
</dbReference>
<evidence type="ECO:0000313" key="2">
    <source>
        <dbReference type="Proteomes" id="UP000887013"/>
    </source>
</evidence>
<protein>
    <submittedName>
        <fullName evidence="1">Uncharacterized protein</fullName>
    </submittedName>
</protein>
<name>A0A8X6QLA9_NEPPI</name>
<sequence length="86" mass="9543">MKTAVVLRELSHRRRCRINNEDALVSAGRGNGAGKLWSASTHSQRGGGGGIKKTHFTLQVQKDDAKYMVTYDLGLPVTAQSRRRLY</sequence>
<comment type="caution">
    <text evidence="1">The sequence shown here is derived from an EMBL/GenBank/DDBJ whole genome shotgun (WGS) entry which is preliminary data.</text>
</comment>
<gene>
    <name evidence="1" type="ORF">NPIL_44931</name>
</gene>
<dbReference type="AlphaFoldDB" id="A0A8X6QLA9"/>
<dbReference type="EMBL" id="BMAW01031114">
    <property type="protein sequence ID" value="GFU19685.1"/>
    <property type="molecule type" value="Genomic_DNA"/>
</dbReference>
<keyword evidence="2" id="KW-1185">Reference proteome</keyword>
<dbReference type="OrthoDB" id="10415917at2759"/>
<proteinExistence type="predicted"/>
<accession>A0A8X6QLA9</accession>
<evidence type="ECO:0000313" key="1">
    <source>
        <dbReference type="EMBL" id="GFU19685.1"/>
    </source>
</evidence>
<reference evidence="1" key="1">
    <citation type="submission" date="2020-08" db="EMBL/GenBank/DDBJ databases">
        <title>Multicomponent nature underlies the extraordinary mechanical properties of spider dragline silk.</title>
        <authorList>
            <person name="Kono N."/>
            <person name="Nakamura H."/>
            <person name="Mori M."/>
            <person name="Yoshida Y."/>
            <person name="Ohtoshi R."/>
            <person name="Malay A.D."/>
            <person name="Moran D.A.P."/>
            <person name="Tomita M."/>
            <person name="Numata K."/>
            <person name="Arakawa K."/>
        </authorList>
    </citation>
    <scope>NUCLEOTIDE SEQUENCE</scope>
</reference>